<keyword evidence="2" id="KW-1185">Reference proteome</keyword>
<protein>
    <submittedName>
        <fullName evidence="1">Uncharacterized protein</fullName>
    </submittedName>
</protein>
<organism evidence="1 2">
    <name type="scientific">Chaetomium tenue</name>
    <dbReference type="NCBI Taxonomy" id="1854479"/>
    <lineage>
        <taxon>Eukaryota</taxon>
        <taxon>Fungi</taxon>
        <taxon>Dikarya</taxon>
        <taxon>Ascomycota</taxon>
        <taxon>Pezizomycotina</taxon>
        <taxon>Sordariomycetes</taxon>
        <taxon>Sordariomycetidae</taxon>
        <taxon>Sordariales</taxon>
        <taxon>Chaetomiaceae</taxon>
        <taxon>Chaetomium</taxon>
    </lineage>
</organism>
<evidence type="ECO:0000313" key="1">
    <source>
        <dbReference type="EMBL" id="KAH6651374.1"/>
    </source>
</evidence>
<accession>A0ACB7PR27</accession>
<gene>
    <name evidence="1" type="ORF">F5144DRAFT_480637</name>
</gene>
<evidence type="ECO:0000313" key="2">
    <source>
        <dbReference type="Proteomes" id="UP000724584"/>
    </source>
</evidence>
<sequence>MILPRDAGTPATAGSEFGTTPDTKPVARLDAIGIWWITFGAIWTALLVGGMTFLYKKRNTPTLRLRGLSLTFAGIILLHFYWISVQIGYSVGPLAPEVAEFWIMSIWYPFGIALFQAGNSQFLHVAKAQSRFARPPSQMKTRFDEKRPAGKPTLLQRLRQMDYSKRMFMFVTMGMAVQLLVVIIIYMISRKFHSDFGIPGTEVYGSSPMEIAMKQGRGWEWWPSIVWQFVWAWIVAPIILWQSRHIHDTHGWQLQTMACCIAGLPAAPMWLIALYVPGMAPVNQYFVPPQWIALSIFVIEICTVFVPCWQVRKHQTLRQETLESIANWESKKRGEGKTEASSDKSSTGPMSTTSTKVGDYAGFDSWKKLSSLENGTNQANQTGNPDESVLTMAALEHVLDKNPEPLRQFSARRDFSGENIAFLTSVSEWKLALPIDFIRSRYDASPETVREQFTRALRIYTEFISPRDAEFPINIAWADLRKLQGVFERAARSTAAANGSSSASDAVTPFADANMNDPITSPPRAAQNQPPPSRDSQVHILQPDDATHMQAPPTPNSTTPTTNKNRTSHIPLTVKILEPPSPSASALPLYAGDIPPAFDASVFDAAHASIKYLVLTNTWPKYVRERRNSESSSGGDSNGHSNSNRMSSGLSSSGRSETVRGGSSRRSGSRAGSSVGGGSVGSKFSLKGALGFLKGAIH</sequence>
<reference evidence="1 2" key="1">
    <citation type="journal article" date="2021" name="Nat. Commun.">
        <title>Genetic determinants of endophytism in the Arabidopsis root mycobiome.</title>
        <authorList>
            <person name="Mesny F."/>
            <person name="Miyauchi S."/>
            <person name="Thiergart T."/>
            <person name="Pickel B."/>
            <person name="Atanasova L."/>
            <person name="Karlsson M."/>
            <person name="Huettel B."/>
            <person name="Barry K.W."/>
            <person name="Haridas S."/>
            <person name="Chen C."/>
            <person name="Bauer D."/>
            <person name="Andreopoulos W."/>
            <person name="Pangilinan J."/>
            <person name="LaButti K."/>
            <person name="Riley R."/>
            <person name="Lipzen A."/>
            <person name="Clum A."/>
            <person name="Drula E."/>
            <person name="Henrissat B."/>
            <person name="Kohler A."/>
            <person name="Grigoriev I.V."/>
            <person name="Martin F.M."/>
            <person name="Hacquard S."/>
        </authorList>
    </citation>
    <scope>NUCLEOTIDE SEQUENCE [LARGE SCALE GENOMIC DNA]</scope>
    <source>
        <strain evidence="1 2">MPI-SDFR-AT-0079</strain>
    </source>
</reference>
<comment type="caution">
    <text evidence="1">The sequence shown here is derived from an EMBL/GenBank/DDBJ whole genome shotgun (WGS) entry which is preliminary data.</text>
</comment>
<proteinExistence type="predicted"/>
<dbReference type="EMBL" id="JAGIZQ010000001">
    <property type="protein sequence ID" value="KAH6651374.1"/>
    <property type="molecule type" value="Genomic_DNA"/>
</dbReference>
<dbReference type="Proteomes" id="UP000724584">
    <property type="component" value="Unassembled WGS sequence"/>
</dbReference>
<name>A0ACB7PR27_9PEZI</name>